<evidence type="ECO:0000256" key="1">
    <source>
        <dbReference type="ARBA" id="ARBA00023002"/>
    </source>
</evidence>
<dbReference type="PANTHER" id="PTHR21363">
    <property type="entry name" value="PREPHENATE DEHYDROGENASE"/>
    <property type="match status" value="1"/>
</dbReference>
<dbReference type="GO" id="GO:0004665">
    <property type="term" value="F:prephenate dehydrogenase (NADP+) activity"/>
    <property type="evidence" value="ECO:0007669"/>
    <property type="project" value="InterPro"/>
</dbReference>
<dbReference type="GO" id="GO:0008977">
    <property type="term" value="F:prephenate dehydrogenase (NAD+) activity"/>
    <property type="evidence" value="ECO:0007669"/>
    <property type="project" value="UniProtKB-EC"/>
</dbReference>
<keyword evidence="1 3" id="KW-0560">Oxidoreductase</keyword>
<accession>T1A2C7</accession>
<dbReference type="SUPFAM" id="SSF48179">
    <property type="entry name" value="6-phosphogluconate dehydrogenase C-terminal domain-like"/>
    <property type="match status" value="1"/>
</dbReference>
<reference evidence="3" key="2">
    <citation type="journal article" date="2014" name="ISME J.">
        <title>Microbial stratification in low pH oxic and suboxic macroscopic growths along an acid mine drainage.</title>
        <authorList>
            <person name="Mendez-Garcia C."/>
            <person name="Mesa V."/>
            <person name="Sprenger R.R."/>
            <person name="Richter M."/>
            <person name="Diez M.S."/>
            <person name="Solano J."/>
            <person name="Bargiela R."/>
            <person name="Golyshina O.V."/>
            <person name="Manteca A."/>
            <person name="Ramos J.L."/>
            <person name="Gallego J.R."/>
            <person name="Llorente I."/>
            <person name="Martins Dos Santos V.A."/>
            <person name="Jensen O.N."/>
            <person name="Pelaez A.I."/>
            <person name="Sanchez J."/>
            <person name="Ferrer M."/>
        </authorList>
    </citation>
    <scope>NUCLEOTIDE SEQUENCE</scope>
</reference>
<dbReference type="GO" id="GO:0070403">
    <property type="term" value="F:NAD+ binding"/>
    <property type="evidence" value="ECO:0007669"/>
    <property type="project" value="TreeGrafter"/>
</dbReference>
<evidence type="ECO:0000313" key="3">
    <source>
        <dbReference type="EMBL" id="EQD51043.1"/>
    </source>
</evidence>
<evidence type="ECO:0000259" key="2">
    <source>
        <dbReference type="PROSITE" id="PS51176"/>
    </source>
</evidence>
<feature type="domain" description="Prephenate/arogenate dehydrogenase" evidence="2">
    <location>
        <begin position="1"/>
        <end position="185"/>
    </location>
</feature>
<dbReference type="InterPro" id="IPR008927">
    <property type="entry name" value="6-PGluconate_DH-like_C_sf"/>
</dbReference>
<protein>
    <submittedName>
        <fullName evidence="3">Prephenate dehydrogenase domain protein</fullName>
        <ecNumber evidence="3">1.3.1.12</ecNumber>
    </submittedName>
</protein>
<dbReference type="InterPro" id="IPR050812">
    <property type="entry name" value="Preph/Arog_dehydrog"/>
</dbReference>
<dbReference type="InterPro" id="IPR046825">
    <property type="entry name" value="PDH_C"/>
</dbReference>
<sequence>SPLRAGLMALKSHGCRVTSVHPMFGPDTELLSGRHVIFVDLGVSEALAAARGLFAPTMAEQVVTSLEDHDRLIAYVLGLSHALNIAFFTALAESGEAAPRLARISSTTFDAQLEVASRVAEESPELYYEIQSLNDYGAESLEALAKAVERVRTAVLSRDQETFTTLMRQGRDYLADRRSLAERRA</sequence>
<dbReference type="EMBL" id="AUZZ01005062">
    <property type="protein sequence ID" value="EQD51043.1"/>
    <property type="molecule type" value="Genomic_DNA"/>
</dbReference>
<proteinExistence type="predicted"/>
<dbReference type="Gene3D" id="1.10.3660.10">
    <property type="entry name" value="6-phosphogluconate dehydrogenase C-terminal like domain"/>
    <property type="match status" value="1"/>
</dbReference>
<reference evidence="3" key="1">
    <citation type="submission" date="2013-08" db="EMBL/GenBank/DDBJ databases">
        <authorList>
            <person name="Mendez C."/>
            <person name="Richter M."/>
            <person name="Ferrer M."/>
            <person name="Sanchez J."/>
        </authorList>
    </citation>
    <scope>NUCLEOTIDE SEQUENCE</scope>
</reference>
<dbReference type="PANTHER" id="PTHR21363:SF0">
    <property type="entry name" value="PREPHENATE DEHYDROGENASE [NADP(+)]"/>
    <property type="match status" value="1"/>
</dbReference>
<name>T1A2C7_9ZZZZ</name>
<dbReference type="PROSITE" id="PS51176">
    <property type="entry name" value="PDH_ADH"/>
    <property type="match status" value="1"/>
</dbReference>
<dbReference type="Gene3D" id="3.40.50.720">
    <property type="entry name" value="NAD(P)-binding Rossmann-like Domain"/>
    <property type="match status" value="1"/>
</dbReference>
<dbReference type="EC" id="1.3.1.12" evidence="3"/>
<feature type="non-terminal residue" evidence="3">
    <location>
        <position position="1"/>
    </location>
</feature>
<comment type="caution">
    <text evidence="3">The sequence shown here is derived from an EMBL/GenBank/DDBJ whole genome shotgun (WGS) entry which is preliminary data.</text>
</comment>
<dbReference type="InterPro" id="IPR003099">
    <property type="entry name" value="Prephen_DH"/>
</dbReference>
<dbReference type="AlphaFoldDB" id="T1A2C7"/>
<organism evidence="3">
    <name type="scientific">mine drainage metagenome</name>
    <dbReference type="NCBI Taxonomy" id="410659"/>
    <lineage>
        <taxon>unclassified sequences</taxon>
        <taxon>metagenomes</taxon>
        <taxon>ecological metagenomes</taxon>
    </lineage>
</organism>
<gene>
    <name evidence="3" type="ORF">B2A_07076</name>
</gene>
<dbReference type="GO" id="GO:0006571">
    <property type="term" value="P:tyrosine biosynthetic process"/>
    <property type="evidence" value="ECO:0007669"/>
    <property type="project" value="InterPro"/>
</dbReference>
<dbReference type="Pfam" id="PF20463">
    <property type="entry name" value="PDH_C"/>
    <property type="match status" value="1"/>
</dbReference>